<accession>A0A6N8FPI4</accession>
<keyword evidence="2" id="KW-0472">Membrane</keyword>
<dbReference type="Pfam" id="PF07885">
    <property type="entry name" value="Ion_trans_2"/>
    <property type="match status" value="1"/>
</dbReference>
<evidence type="ECO:0000313" key="5">
    <source>
        <dbReference type="Proteomes" id="UP000469125"/>
    </source>
</evidence>
<comment type="caution">
    <text evidence="4">The sequence shown here is derived from an EMBL/GenBank/DDBJ whole genome shotgun (WGS) entry which is preliminary data.</text>
</comment>
<dbReference type="GO" id="GO:0006813">
    <property type="term" value="P:potassium ion transport"/>
    <property type="evidence" value="ECO:0007669"/>
    <property type="project" value="InterPro"/>
</dbReference>
<dbReference type="PROSITE" id="PS51201">
    <property type="entry name" value="RCK_N"/>
    <property type="match status" value="1"/>
</dbReference>
<dbReference type="EMBL" id="WOCA01000017">
    <property type="protein sequence ID" value="MUK90057.1"/>
    <property type="molecule type" value="Genomic_DNA"/>
</dbReference>
<dbReference type="SUPFAM" id="SSF81324">
    <property type="entry name" value="Voltage-gated potassium channels"/>
    <property type="match status" value="1"/>
</dbReference>
<dbReference type="InterPro" id="IPR013099">
    <property type="entry name" value="K_chnl_dom"/>
</dbReference>
<dbReference type="InterPro" id="IPR036291">
    <property type="entry name" value="NAD(P)-bd_dom_sf"/>
</dbReference>
<dbReference type="AlphaFoldDB" id="A0A6N8FPI4"/>
<dbReference type="PANTHER" id="PTHR43833">
    <property type="entry name" value="POTASSIUM CHANNEL PROTEIN 2-RELATED-RELATED"/>
    <property type="match status" value="1"/>
</dbReference>
<proteinExistence type="predicted"/>
<organism evidence="4 5">
    <name type="scientific">Ornithinibacillus caprae</name>
    <dbReference type="NCBI Taxonomy" id="2678566"/>
    <lineage>
        <taxon>Bacteria</taxon>
        <taxon>Bacillati</taxon>
        <taxon>Bacillota</taxon>
        <taxon>Bacilli</taxon>
        <taxon>Bacillales</taxon>
        <taxon>Bacillaceae</taxon>
        <taxon>Ornithinibacillus</taxon>
    </lineage>
</organism>
<dbReference type="GO" id="GO:0005886">
    <property type="term" value="C:plasma membrane"/>
    <property type="evidence" value="ECO:0007669"/>
    <property type="project" value="UniProtKB-SubCell"/>
</dbReference>
<feature type="transmembrane region" description="Helical" evidence="2">
    <location>
        <begin position="12"/>
        <end position="34"/>
    </location>
</feature>
<dbReference type="Gene3D" id="3.40.50.720">
    <property type="entry name" value="NAD(P)-binding Rossmann-like Domain"/>
    <property type="match status" value="1"/>
</dbReference>
<dbReference type="PANTHER" id="PTHR43833:SF9">
    <property type="entry name" value="POTASSIUM CHANNEL PROTEIN YUGO-RELATED"/>
    <property type="match status" value="1"/>
</dbReference>
<comment type="subcellular location">
    <subcellularLocation>
        <location evidence="1">Cell membrane</location>
        <topology evidence="1">Multi-pass membrane protein</topology>
    </subcellularLocation>
</comment>
<sequence length="339" mass="39038">MFELIKKAIKINTLKLITIAFVFYISCAFIIYFIEPDNFKNPFIGLWWVMTTVTTVGYGDYSPVTYVGKIFGIFLYLTGIGLIGIILGKIVDSFTLYRRLKEEGKLSYNGNDHYVIIGWSTKARKTLDEILQNNAADRDVVLIDQLDKTPFEHNNFYFIQGDPTSYEILDKANVLRSNSVVIFSPEEEDEVSADGKSLLIASSIESYGMEHDKDIYTIVEMIRDDDVRMFNHVKIDEFIPSNDAFSFLMAKSMQHHGSSQLFMQLLSKRFGDDLWMVKPDPTWKTFRDAFNGLRDRGANLISANNDLSIIRRLDEEIPVDTSLYIICNKETYHLIQQAW</sequence>
<dbReference type="Pfam" id="PF22614">
    <property type="entry name" value="Slo-like_RCK"/>
    <property type="match status" value="1"/>
</dbReference>
<feature type="domain" description="RCK N-terminal" evidence="3">
    <location>
        <begin position="111"/>
        <end position="240"/>
    </location>
</feature>
<protein>
    <recommendedName>
        <fullName evidence="3">RCK N-terminal domain-containing protein</fullName>
    </recommendedName>
</protein>
<evidence type="ECO:0000256" key="1">
    <source>
        <dbReference type="ARBA" id="ARBA00004651"/>
    </source>
</evidence>
<evidence type="ECO:0000259" key="3">
    <source>
        <dbReference type="PROSITE" id="PS51201"/>
    </source>
</evidence>
<feature type="transmembrane region" description="Helical" evidence="2">
    <location>
        <begin position="70"/>
        <end position="91"/>
    </location>
</feature>
<dbReference type="Gene3D" id="1.10.287.70">
    <property type="match status" value="1"/>
</dbReference>
<evidence type="ECO:0000313" key="4">
    <source>
        <dbReference type="EMBL" id="MUK90057.1"/>
    </source>
</evidence>
<keyword evidence="2" id="KW-1133">Transmembrane helix</keyword>
<dbReference type="Proteomes" id="UP000469125">
    <property type="component" value="Unassembled WGS sequence"/>
</dbReference>
<reference evidence="4 5" key="1">
    <citation type="submission" date="2019-11" db="EMBL/GenBank/DDBJ databases">
        <authorList>
            <person name="Li X."/>
        </authorList>
    </citation>
    <scope>NUCLEOTIDE SEQUENCE [LARGE SCALE GENOMIC DNA]</scope>
    <source>
        <strain evidence="4 5">L9</strain>
    </source>
</reference>
<dbReference type="RefSeq" id="WP_155670494.1">
    <property type="nucleotide sequence ID" value="NZ_WOCA01000017.1"/>
</dbReference>
<dbReference type="InterPro" id="IPR050721">
    <property type="entry name" value="Trk_Ktr_HKT_K-transport"/>
</dbReference>
<dbReference type="InterPro" id="IPR003148">
    <property type="entry name" value="RCK_N"/>
</dbReference>
<keyword evidence="2" id="KW-0812">Transmembrane</keyword>
<evidence type="ECO:0000256" key="2">
    <source>
        <dbReference type="SAM" id="Phobius"/>
    </source>
</evidence>
<dbReference type="SUPFAM" id="SSF51735">
    <property type="entry name" value="NAD(P)-binding Rossmann-fold domains"/>
    <property type="match status" value="1"/>
</dbReference>
<name>A0A6N8FPI4_9BACI</name>
<keyword evidence="5" id="KW-1185">Reference proteome</keyword>
<gene>
    <name evidence="4" type="ORF">GMD78_16925</name>
</gene>